<evidence type="ECO:0000313" key="3">
    <source>
        <dbReference type="EMBL" id="KAK2601845.1"/>
    </source>
</evidence>
<feature type="compositionally biased region" description="Polar residues" evidence="2">
    <location>
        <begin position="427"/>
        <end position="438"/>
    </location>
</feature>
<reference evidence="3" key="1">
    <citation type="submission" date="2023-06" db="EMBL/GenBank/DDBJ databases">
        <title>Conoideocrella luteorostrata (Hypocreales: Clavicipitaceae), a potential biocontrol fungus for elongate hemlock scale in United States Christmas tree production areas.</title>
        <authorList>
            <person name="Barrett H."/>
            <person name="Lovett B."/>
            <person name="Macias A.M."/>
            <person name="Stajich J.E."/>
            <person name="Kasson M.T."/>
        </authorList>
    </citation>
    <scope>NUCLEOTIDE SEQUENCE</scope>
    <source>
        <strain evidence="3">ARSEF 14590</strain>
    </source>
</reference>
<keyword evidence="1" id="KW-0175">Coiled coil</keyword>
<dbReference type="AlphaFoldDB" id="A0AAJ0FZR2"/>
<organism evidence="3 4">
    <name type="scientific">Conoideocrella luteorostrata</name>
    <dbReference type="NCBI Taxonomy" id="1105319"/>
    <lineage>
        <taxon>Eukaryota</taxon>
        <taxon>Fungi</taxon>
        <taxon>Dikarya</taxon>
        <taxon>Ascomycota</taxon>
        <taxon>Pezizomycotina</taxon>
        <taxon>Sordariomycetes</taxon>
        <taxon>Hypocreomycetidae</taxon>
        <taxon>Hypocreales</taxon>
        <taxon>Clavicipitaceae</taxon>
        <taxon>Conoideocrella</taxon>
    </lineage>
</organism>
<proteinExistence type="predicted"/>
<comment type="caution">
    <text evidence="3">The sequence shown here is derived from an EMBL/GenBank/DDBJ whole genome shotgun (WGS) entry which is preliminary data.</text>
</comment>
<dbReference type="EMBL" id="JASWJB010000069">
    <property type="protein sequence ID" value="KAK2601845.1"/>
    <property type="molecule type" value="Genomic_DNA"/>
</dbReference>
<keyword evidence="4" id="KW-1185">Reference proteome</keyword>
<evidence type="ECO:0000256" key="1">
    <source>
        <dbReference type="SAM" id="Coils"/>
    </source>
</evidence>
<feature type="region of interest" description="Disordered" evidence="2">
    <location>
        <begin position="169"/>
        <end position="199"/>
    </location>
</feature>
<sequence>MRSNLRMTSNSRANRQTAQQDRYEWPLQPPTIPAAWKKKFATRRDIDYTVENARHVDNWADLQGFESAEDYELRSGEKNAVLQYFMRSSNDPEDYESGIEPFCTRMSLWRLMNEKQGQDDDEEEDDKISVAWLDERSFKGGKMRSRPHRGPLKARQLYMELKKPRFANVGPAVPNRTRAKNQHRVPTVSPPSQDNVRTDIHPDADRRLIFITNPDEWIVYALIGTASHNQVSALRDCLNKYVEFEALIDVTFSPIGLQTFQLSFHLPYYAWRSSAHAYEDHRRDRNANPLRQTIDVSYLNIQNPSDKCFLYESQISCVIAGPDRWRWVAYGFVDTRFDTDPGKKESVYSIHEDLISKGAHMDPFTRGELEAEHPIQDPMEYFLKVFRIRLLQVRREWKLIVKELRKALRAYEQETHQYSGNPRDMHPSTQHNDPSSRNTVEKSRDWVVQTSKLSRKLYEDLRETVDACKDFLTKKSFYFRSLSRSHESLSGIQSSLIKLEKLEKKIHSLADNCERLSKGLELQLVLETVNIRNNQYEVAQHTRGLSVIMLVSLAPFHNLDE</sequence>
<feature type="region of interest" description="Disordered" evidence="2">
    <location>
        <begin position="1"/>
        <end position="23"/>
    </location>
</feature>
<evidence type="ECO:0000313" key="4">
    <source>
        <dbReference type="Proteomes" id="UP001251528"/>
    </source>
</evidence>
<gene>
    <name evidence="3" type="ORF">QQS21_004628</name>
</gene>
<dbReference type="Proteomes" id="UP001251528">
    <property type="component" value="Unassembled WGS sequence"/>
</dbReference>
<protein>
    <submittedName>
        <fullName evidence="3">Uncharacterized protein</fullName>
    </submittedName>
</protein>
<name>A0AAJ0FZR2_9HYPO</name>
<accession>A0AAJ0FZR2</accession>
<feature type="compositionally biased region" description="Polar residues" evidence="2">
    <location>
        <begin position="1"/>
        <end position="20"/>
    </location>
</feature>
<feature type="region of interest" description="Disordered" evidence="2">
    <location>
        <begin position="415"/>
        <end position="444"/>
    </location>
</feature>
<feature type="coiled-coil region" evidence="1">
    <location>
        <begin position="492"/>
        <end position="519"/>
    </location>
</feature>
<evidence type="ECO:0000256" key="2">
    <source>
        <dbReference type="SAM" id="MobiDB-lite"/>
    </source>
</evidence>